<comment type="caution">
    <text evidence="2">The sequence shown here is derived from an EMBL/GenBank/DDBJ whole genome shotgun (WGS) entry which is preliminary data.</text>
</comment>
<dbReference type="AlphaFoldDB" id="A0A8J4S1X8"/>
<proteinExistence type="predicted"/>
<reference evidence="2" key="1">
    <citation type="submission" date="2020-03" db="EMBL/GenBank/DDBJ databases">
        <title>Castanea mollissima Vanexum genome sequencing.</title>
        <authorList>
            <person name="Staton M."/>
        </authorList>
    </citation>
    <scope>NUCLEOTIDE SEQUENCE</scope>
    <source>
        <tissue evidence="2">Leaf</tissue>
    </source>
</reference>
<evidence type="ECO:0000313" key="3">
    <source>
        <dbReference type="Proteomes" id="UP000737018"/>
    </source>
</evidence>
<evidence type="ECO:0000313" key="2">
    <source>
        <dbReference type="EMBL" id="KAF3976817.1"/>
    </source>
</evidence>
<accession>A0A8J4S1X8</accession>
<evidence type="ECO:0000256" key="1">
    <source>
        <dbReference type="SAM" id="SignalP"/>
    </source>
</evidence>
<keyword evidence="3" id="KW-1185">Reference proteome</keyword>
<dbReference type="Proteomes" id="UP000737018">
    <property type="component" value="Unassembled WGS sequence"/>
</dbReference>
<keyword evidence="1" id="KW-0732">Signal</keyword>
<name>A0A8J4S1X8_9ROSI</name>
<organism evidence="2 3">
    <name type="scientific">Castanea mollissima</name>
    <name type="common">Chinese chestnut</name>
    <dbReference type="NCBI Taxonomy" id="60419"/>
    <lineage>
        <taxon>Eukaryota</taxon>
        <taxon>Viridiplantae</taxon>
        <taxon>Streptophyta</taxon>
        <taxon>Embryophyta</taxon>
        <taxon>Tracheophyta</taxon>
        <taxon>Spermatophyta</taxon>
        <taxon>Magnoliopsida</taxon>
        <taxon>eudicotyledons</taxon>
        <taxon>Gunneridae</taxon>
        <taxon>Pentapetalae</taxon>
        <taxon>rosids</taxon>
        <taxon>fabids</taxon>
        <taxon>Fagales</taxon>
        <taxon>Fagaceae</taxon>
        <taxon>Castanea</taxon>
    </lineage>
</organism>
<feature type="chain" id="PRO_5035188814" description="Secreted protein" evidence="1">
    <location>
        <begin position="17"/>
        <end position="72"/>
    </location>
</feature>
<evidence type="ECO:0008006" key="4">
    <source>
        <dbReference type="Google" id="ProtNLM"/>
    </source>
</evidence>
<sequence length="72" mass="8020">MKKLFIFLNLLSLSVHHHHHCNVTLTTFLHLQGVVGSCYCGVDRLIQRGHHDSLGPGCRVAIALGHLSAYFE</sequence>
<feature type="signal peptide" evidence="1">
    <location>
        <begin position="1"/>
        <end position="16"/>
    </location>
</feature>
<protein>
    <recommendedName>
        <fullName evidence="4">Secreted protein</fullName>
    </recommendedName>
</protein>
<gene>
    <name evidence="2" type="ORF">CMV_000023</name>
</gene>
<dbReference type="EMBL" id="JRKL02000002">
    <property type="protein sequence ID" value="KAF3976817.1"/>
    <property type="molecule type" value="Genomic_DNA"/>
</dbReference>